<evidence type="ECO:0000313" key="2">
    <source>
        <dbReference type="EMBL" id="KAE8241929.1"/>
    </source>
</evidence>
<sequence length="643" mass="69049">MSSKPTPSTLPPYDRSNSSHRLWARHSFELWKLTDYLLLSLAWSDSQDSQDSLHIALLSAAEAHRQALLYHHSLQPYDPSTTGCGYDPNELARYRIPLAGTPIPPTLSVDKLAAIVRDCASRQGTLEILEERVLDARDIVRRLGIRGGNASQMHQAQALLDSHTEDLVNFLRSPMTVVPNDVQLQLSHRTEPLCQYVPLDSQIHVCDTVTLGGGGLDNSSASSPSPTSVPIPGSSVAPVLDRPTSNTSWQQRDQAEVFNPCEGLHESEFTASSIFCTSPSLVQVKPLAPLPLHAVSMDHVGDLAAGSEAQHPIFTPPTPATMAPSSDASTQLPCFDERKPSAGDFGRGQSSTTSVPKLVLEDAGAEAYDWQCGSLSASDHHSEAKSVNSLPLGTDTDAVFSSPVRSTRGDAMAGSSSPYSVKSASNACAAKMPQTDSDRASCSWADMTNDEEHSSALATPSFISENAPWWRASTPRSIGQDISAVSAECSHPPTIDQSRFDVVLARIHEAWKQVRRLVSVDKTKQQLGGAGTEPTGTDTSPSLSSAFIALDRVRAALSVIHDPPIPVVLHAAPSCFQIPSFSPSKVTFCASYVLLLVSTLVPPSQAPPSSRWGPPSPVPLSSRRFDLASRRCHRFFIPALPVA</sequence>
<proteinExistence type="predicted"/>
<evidence type="ECO:0000256" key="1">
    <source>
        <dbReference type="SAM" id="MobiDB-lite"/>
    </source>
</evidence>
<feature type="region of interest" description="Disordered" evidence="1">
    <location>
        <begin position="217"/>
        <end position="250"/>
    </location>
</feature>
<reference evidence="2" key="2">
    <citation type="journal article" date="2019" name="IMA Fungus">
        <title>Genome sequencing and comparison of five Tilletia species to identify candidate genes for the detection of regulated species infecting wheat.</title>
        <authorList>
            <person name="Nguyen H.D.T."/>
            <person name="Sultana T."/>
            <person name="Kesanakurti P."/>
            <person name="Hambleton S."/>
        </authorList>
    </citation>
    <scope>NUCLEOTIDE SEQUENCE</scope>
    <source>
        <strain evidence="2">DAOMC 236416</strain>
    </source>
</reference>
<gene>
    <name evidence="2" type="ORF">A4X13_0g7200</name>
</gene>
<evidence type="ECO:0000313" key="3">
    <source>
        <dbReference type="Proteomes" id="UP000077521"/>
    </source>
</evidence>
<organism evidence="2 3">
    <name type="scientific">Tilletia indica</name>
    <dbReference type="NCBI Taxonomy" id="43049"/>
    <lineage>
        <taxon>Eukaryota</taxon>
        <taxon>Fungi</taxon>
        <taxon>Dikarya</taxon>
        <taxon>Basidiomycota</taxon>
        <taxon>Ustilaginomycotina</taxon>
        <taxon>Exobasidiomycetes</taxon>
        <taxon>Tilletiales</taxon>
        <taxon>Tilletiaceae</taxon>
        <taxon>Tilletia</taxon>
    </lineage>
</organism>
<dbReference type="AlphaFoldDB" id="A0A177TSK5"/>
<comment type="caution">
    <text evidence="2">The sequence shown here is derived from an EMBL/GenBank/DDBJ whole genome shotgun (WGS) entry which is preliminary data.</text>
</comment>
<protein>
    <submittedName>
        <fullName evidence="2">Uncharacterized protein</fullName>
    </submittedName>
</protein>
<accession>A0A177TSK5</accession>
<keyword evidence="3" id="KW-1185">Reference proteome</keyword>
<reference evidence="2" key="1">
    <citation type="submission" date="2016-04" db="EMBL/GenBank/DDBJ databases">
        <authorList>
            <person name="Nguyen H.D."/>
            <person name="Samba Siva P."/>
            <person name="Cullis J."/>
            <person name="Levesque C.A."/>
            <person name="Hambleton S."/>
        </authorList>
    </citation>
    <scope>NUCLEOTIDE SEQUENCE</scope>
    <source>
        <strain evidence="2">DAOMC 236416</strain>
    </source>
</reference>
<dbReference type="EMBL" id="LWDF02000831">
    <property type="protein sequence ID" value="KAE8241929.1"/>
    <property type="molecule type" value="Genomic_DNA"/>
</dbReference>
<feature type="compositionally biased region" description="Low complexity" evidence="1">
    <location>
        <begin position="219"/>
        <end position="235"/>
    </location>
</feature>
<dbReference type="Proteomes" id="UP000077521">
    <property type="component" value="Unassembled WGS sequence"/>
</dbReference>
<name>A0A177TSK5_9BASI</name>